<organism evidence="2 3">
    <name type="scientific">Microthlaspi erraticum</name>
    <dbReference type="NCBI Taxonomy" id="1685480"/>
    <lineage>
        <taxon>Eukaryota</taxon>
        <taxon>Viridiplantae</taxon>
        <taxon>Streptophyta</taxon>
        <taxon>Embryophyta</taxon>
        <taxon>Tracheophyta</taxon>
        <taxon>Spermatophyta</taxon>
        <taxon>Magnoliopsida</taxon>
        <taxon>eudicotyledons</taxon>
        <taxon>Gunneridae</taxon>
        <taxon>Pentapetalae</taxon>
        <taxon>rosids</taxon>
        <taxon>malvids</taxon>
        <taxon>Brassicales</taxon>
        <taxon>Brassicaceae</taxon>
        <taxon>Coluteocarpeae</taxon>
        <taxon>Microthlaspi</taxon>
    </lineage>
</organism>
<reference evidence="2" key="1">
    <citation type="submission" date="2020-01" db="EMBL/GenBank/DDBJ databases">
        <authorList>
            <person name="Mishra B."/>
        </authorList>
    </citation>
    <scope>NUCLEOTIDE SEQUENCE [LARGE SCALE GENOMIC DNA]</scope>
</reference>
<dbReference type="PANTHER" id="PTHR48258">
    <property type="entry name" value="DUF4218 DOMAIN-CONTAINING PROTEIN-RELATED"/>
    <property type="match status" value="1"/>
</dbReference>
<feature type="region of interest" description="Disordered" evidence="1">
    <location>
        <begin position="180"/>
        <end position="199"/>
    </location>
</feature>
<evidence type="ECO:0000256" key="1">
    <source>
        <dbReference type="SAM" id="MobiDB-lite"/>
    </source>
</evidence>
<accession>A0A6D2JQE4</accession>
<evidence type="ECO:0000313" key="3">
    <source>
        <dbReference type="Proteomes" id="UP000467841"/>
    </source>
</evidence>
<sequence length="199" mass="22981">MKNKAKEEGSIVEQYINEEISTFGRGSGKEKEIWLQGQDLRIAQTYILLNCEEVRLFERLFDEKMTVLHPGISENNLYVLKEKNFASWLQEHVENTYNSHPKWLQTLAHGPMPKKKDQQWKATIVIQPRGKILLNQSLDFTAMQHESIDPVIYADSLHTETLANINGHAEDLEDIEEEIARSDAEDGNLDIEQEDEDSE</sequence>
<dbReference type="AlphaFoldDB" id="A0A6D2JQE4"/>
<dbReference type="OrthoDB" id="1057067at2759"/>
<feature type="compositionally biased region" description="Acidic residues" evidence="1">
    <location>
        <begin position="185"/>
        <end position="199"/>
    </location>
</feature>
<keyword evidence="3" id="KW-1185">Reference proteome</keyword>
<protein>
    <submittedName>
        <fullName evidence="2">Uncharacterized protein</fullName>
    </submittedName>
</protein>
<proteinExistence type="predicted"/>
<comment type="caution">
    <text evidence="2">The sequence shown here is derived from an EMBL/GenBank/DDBJ whole genome shotgun (WGS) entry which is preliminary data.</text>
</comment>
<dbReference type="Proteomes" id="UP000467841">
    <property type="component" value="Unassembled WGS sequence"/>
</dbReference>
<dbReference type="PANTHER" id="PTHR48258:SF3">
    <property type="entry name" value="FK506-BINDING PROTEIN 4-LIKE ISOFORM X1"/>
    <property type="match status" value="1"/>
</dbReference>
<name>A0A6D2JQE4_9BRAS</name>
<dbReference type="EMBL" id="CACVBM020001199">
    <property type="protein sequence ID" value="CAA7038842.1"/>
    <property type="molecule type" value="Genomic_DNA"/>
</dbReference>
<gene>
    <name evidence="2" type="ORF">MERR_LOCUS26077</name>
</gene>
<evidence type="ECO:0000313" key="2">
    <source>
        <dbReference type="EMBL" id="CAA7038842.1"/>
    </source>
</evidence>